<reference evidence="3 4" key="1">
    <citation type="journal article" date="2023" name="Hortic Res">
        <title>Pangenome of water caltrop reveals structural variations and asymmetric subgenome divergence after allopolyploidization.</title>
        <authorList>
            <person name="Zhang X."/>
            <person name="Chen Y."/>
            <person name="Wang L."/>
            <person name="Yuan Y."/>
            <person name="Fang M."/>
            <person name="Shi L."/>
            <person name="Lu R."/>
            <person name="Comes H.P."/>
            <person name="Ma Y."/>
            <person name="Chen Y."/>
            <person name="Huang G."/>
            <person name="Zhou Y."/>
            <person name="Zheng Z."/>
            <person name="Qiu Y."/>
        </authorList>
    </citation>
    <scope>NUCLEOTIDE SEQUENCE [LARGE SCALE GENOMIC DNA]</scope>
    <source>
        <tissue evidence="3">Roots</tissue>
    </source>
</reference>
<evidence type="ECO:0000256" key="1">
    <source>
        <dbReference type="SAM" id="Coils"/>
    </source>
</evidence>
<sequence>MADGRKVHPDCPNAGNPYHICVEDCYLKIANGKPHKSSKSSGQRVGRKEIVQGVPKEKRMNSSCPKLANPYHECSDECFQNGSQADPRKQTAEAPVSRRKNRQPNSQTNDLVTSAADDPKPELNGKTPISPPLMHSGEIQPAGFSFNKEQVRPSYSSPLASGNATPVLGFLSDQHEFEDHLGESLALVASSKGAEADKEANKRNHYFSGELVPRKATDSNNNDQVSQEGVRGSMSSSISENNQSFRDSEDDDEDDDVQSVVSEVRIPVGKYHVKSSISSVLQAVLEKYGDIAENCRLESTAMRSYYLECVCFVVQELQSMSFMNMTKSKVKEMQSIVKDLESALIEVGWLREILVELSEVTETFSQHQTVKATKMKSDQAVESARRVLESKAKALADKEQEVVGLKARVAEAEGRLRELEAEAARLDETVGSINSQIESLRFRSLLQELV</sequence>
<dbReference type="EMBL" id="JAXIOK010000010">
    <property type="protein sequence ID" value="KAK4761357.1"/>
    <property type="molecule type" value="Genomic_DNA"/>
</dbReference>
<feature type="compositionally biased region" description="Polar residues" evidence="2">
    <location>
        <begin position="218"/>
        <end position="227"/>
    </location>
</feature>
<accession>A0AAN7Q8E6</accession>
<evidence type="ECO:0000313" key="3">
    <source>
        <dbReference type="EMBL" id="KAK4761357.1"/>
    </source>
</evidence>
<feature type="region of interest" description="Disordered" evidence="2">
    <location>
        <begin position="32"/>
        <end position="140"/>
    </location>
</feature>
<evidence type="ECO:0000256" key="2">
    <source>
        <dbReference type="SAM" id="MobiDB-lite"/>
    </source>
</evidence>
<feature type="compositionally biased region" description="Acidic residues" evidence="2">
    <location>
        <begin position="248"/>
        <end position="257"/>
    </location>
</feature>
<feature type="compositionally biased region" description="Low complexity" evidence="2">
    <location>
        <begin position="233"/>
        <end position="244"/>
    </location>
</feature>
<protein>
    <recommendedName>
        <fullName evidence="5">Phospholipase-like protein</fullName>
    </recommendedName>
</protein>
<dbReference type="Proteomes" id="UP001345219">
    <property type="component" value="Chromosome 5"/>
</dbReference>
<feature type="compositionally biased region" description="Polar residues" evidence="2">
    <location>
        <begin position="103"/>
        <end position="112"/>
    </location>
</feature>
<feature type="compositionally biased region" description="Basic and acidic residues" evidence="2">
    <location>
        <begin position="46"/>
        <end position="60"/>
    </location>
</feature>
<dbReference type="PANTHER" id="PTHR35358">
    <property type="entry name" value="OS06G0711100 PROTEIN"/>
    <property type="match status" value="1"/>
</dbReference>
<proteinExistence type="predicted"/>
<comment type="caution">
    <text evidence="3">The sequence shown here is derived from an EMBL/GenBank/DDBJ whole genome shotgun (WGS) entry which is preliminary data.</text>
</comment>
<name>A0AAN7Q8E6_9MYRT</name>
<evidence type="ECO:0000313" key="4">
    <source>
        <dbReference type="Proteomes" id="UP001345219"/>
    </source>
</evidence>
<keyword evidence="1" id="KW-0175">Coiled coil</keyword>
<evidence type="ECO:0008006" key="5">
    <source>
        <dbReference type="Google" id="ProtNLM"/>
    </source>
</evidence>
<feature type="region of interest" description="Disordered" evidence="2">
    <location>
        <begin position="194"/>
        <end position="258"/>
    </location>
</feature>
<dbReference type="InterPro" id="IPR007942">
    <property type="entry name" value="PLipase-like"/>
</dbReference>
<feature type="coiled-coil region" evidence="1">
    <location>
        <begin position="381"/>
        <end position="436"/>
    </location>
</feature>
<dbReference type="Pfam" id="PF05278">
    <property type="entry name" value="PEARLI-4"/>
    <property type="match status" value="1"/>
</dbReference>
<dbReference type="AlphaFoldDB" id="A0AAN7Q8E6"/>
<dbReference type="PANTHER" id="PTHR35358:SF7">
    <property type="entry name" value="EXPRESSED PROTEIN"/>
    <property type="match status" value="1"/>
</dbReference>
<organism evidence="3 4">
    <name type="scientific">Trapa incisa</name>
    <dbReference type="NCBI Taxonomy" id="236973"/>
    <lineage>
        <taxon>Eukaryota</taxon>
        <taxon>Viridiplantae</taxon>
        <taxon>Streptophyta</taxon>
        <taxon>Embryophyta</taxon>
        <taxon>Tracheophyta</taxon>
        <taxon>Spermatophyta</taxon>
        <taxon>Magnoliopsida</taxon>
        <taxon>eudicotyledons</taxon>
        <taxon>Gunneridae</taxon>
        <taxon>Pentapetalae</taxon>
        <taxon>rosids</taxon>
        <taxon>malvids</taxon>
        <taxon>Myrtales</taxon>
        <taxon>Lythraceae</taxon>
        <taxon>Trapa</taxon>
    </lineage>
</organism>
<keyword evidence="4" id="KW-1185">Reference proteome</keyword>
<gene>
    <name evidence="3" type="ORF">SAY87_006250</name>
</gene>